<organism evidence="1 2">
    <name type="scientific">Heterodera trifolii</name>
    <dbReference type="NCBI Taxonomy" id="157864"/>
    <lineage>
        <taxon>Eukaryota</taxon>
        <taxon>Metazoa</taxon>
        <taxon>Ecdysozoa</taxon>
        <taxon>Nematoda</taxon>
        <taxon>Chromadorea</taxon>
        <taxon>Rhabditida</taxon>
        <taxon>Tylenchina</taxon>
        <taxon>Tylenchomorpha</taxon>
        <taxon>Tylenchoidea</taxon>
        <taxon>Heteroderidae</taxon>
        <taxon>Heteroderinae</taxon>
        <taxon>Heterodera</taxon>
    </lineage>
</organism>
<dbReference type="Proteomes" id="UP001620626">
    <property type="component" value="Unassembled WGS sequence"/>
</dbReference>
<dbReference type="AlphaFoldDB" id="A0ABD2L9W0"/>
<reference evidence="1 2" key="1">
    <citation type="submission" date="2024-10" db="EMBL/GenBank/DDBJ databases">
        <authorList>
            <person name="Kim D."/>
        </authorList>
    </citation>
    <scope>NUCLEOTIDE SEQUENCE [LARGE SCALE GENOMIC DNA]</scope>
    <source>
        <strain evidence="1">BH-2024</strain>
    </source>
</reference>
<proteinExistence type="predicted"/>
<keyword evidence="2" id="KW-1185">Reference proteome</keyword>
<protein>
    <submittedName>
        <fullName evidence="1">Uncharacterized protein</fullName>
    </submittedName>
</protein>
<evidence type="ECO:0000313" key="2">
    <source>
        <dbReference type="Proteomes" id="UP001620626"/>
    </source>
</evidence>
<accession>A0ABD2L9W0</accession>
<evidence type="ECO:0000313" key="1">
    <source>
        <dbReference type="EMBL" id="KAL3112020.1"/>
    </source>
</evidence>
<sequence>MDKDVVIAFFKPGRTIELGTATVELLREVGANAAVIMFPQGEEWHYYRDLNGNYCARNQNQLTNCYDANGTLVYRFATDANGNHQIVYV</sequence>
<dbReference type="EMBL" id="JBICBT010000487">
    <property type="protein sequence ID" value="KAL3112020.1"/>
    <property type="molecule type" value="Genomic_DNA"/>
</dbReference>
<name>A0ABD2L9W0_9BILA</name>
<comment type="caution">
    <text evidence="1">The sequence shown here is derived from an EMBL/GenBank/DDBJ whole genome shotgun (WGS) entry which is preliminary data.</text>
</comment>
<gene>
    <name evidence="1" type="ORF">niasHT_011298</name>
</gene>